<feature type="transmembrane region" description="Helical" evidence="1">
    <location>
        <begin position="84"/>
        <end position="109"/>
    </location>
</feature>
<evidence type="ECO:0000256" key="1">
    <source>
        <dbReference type="SAM" id="Phobius"/>
    </source>
</evidence>
<evidence type="ECO:0000313" key="4">
    <source>
        <dbReference type="Proteomes" id="UP000184342"/>
    </source>
</evidence>
<keyword evidence="4" id="KW-1185">Reference proteome</keyword>
<dbReference type="OrthoDB" id="9773869at2"/>
<feature type="transmembrane region" description="Helical" evidence="1">
    <location>
        <begin position="178"/>
        <end position="197"/>
    </location>
</feature>
<dbReference type="InterPro" id="IPR032834">
    <property type="entry name" value="NatK-like_C"/>
</dbReference>
<dbReference type="Pfam" id="PF14501">
    <property type="entry name" value="HATPase_c_5"/>
    <property type="match status" value="1"/>
</dbReference>
<protein>
    <submittedName>
        <fullName evidence="3">GHKL domain-containing protein</fullName>
    </submittedName>
</protein>
<dbReference type="Gene3D" id="3.30.565.10">
    <property type="entry name" value="Histidine kinase-like ATPase, C-terminal domain"/>
    <property type="match status" value="1"/>
</dbReference>
<dbReference type="CDD" id="cd16935">
    <property type="entry name" value="HATPase_AgrC-ComD-like"/>
    <property type="match status" value="1"/>
</dbReference>
<dbReference type="InterPro" id="IPR036890">
    <property type="entry name" value="HATPase_C_sf"/>
</dbReference>
<evidence type="ECO:0000259" key="2">
    <source>
        <dbReference type="Pfam" id="PF14501"/>
    </source>
</evidence>
<reference evidence="3 4" key="1">
    <citation type="submission" date="2016-11" db="EMBL/GenBank/DDBJ databases">
        <authorList>
            <person name="Jaros S."/>
            <person name="Januszkiewicz K."/>
            <person name="Wedrychowicz H."/>
        </authorList>
    </citation>
    <scope>NUCLEOTIDE SEQUENCE [LARGE SCALE GENOMIC DNA]</scope>
    <source>
        <strain evidence="3 4">DSM 15970</strain>
    </source>
</reference>
<dbReference type="AlphaFoldDB" id="A0A1M6HPV9"/>
<sequence>MDFFYLLYRLIFSFSLMLFLIRPRFGYRRTILAATGFMLAVWVFNSIICQFKGIGFIDLIYPIIVSLPTFFFFLCVSEPIFSRVLFTFLTVCNFSMLTSYISLLAYSLLGSPFSIIIEICTVILILAAMTLFLRKPYFRILDAVDNNWWIFCSFPLLLSAILYTVIYYPDSFINRPESIPVIFLLFVLMFDFYIIIYRNIENIYELLQYRHDRDILLLQTDMQKKEFAAVIDKYQALQICRHDMRHHISILHSLISDGRIPEAKSYLNRLNEDLTETVIEQYCENYMINIILSTCISRARKFGITVHCVAAVPEDIPIDSVEIGVVLTNSMDNAIKACDAIQNVESRYIRIICKEHFEQIYIQITNTYAGAVRFEDGFPVSDQKNHGLGTRSIASIAHKYEGIFSFTAENSVFKTTVILNAPVA</sequence>
<organism evidence="3 4">
    <name type="scientific">Parasporobacterium paucivorans DSM 15970</name>
    <dbReference type="NCBI Taxonomy" id="1122934"/>
    <lineage>
        <taxon>Bacteria</taxon>
        <taxon>Bacillati</taxon>
        <taxon>Bacillota</taxon>
        <taxon>Clostridia</taxon>
        <taxon>Lachnospirales</taxon>
        <taxon>Lachnospiraceae</taxon>
        <taxon>Parasporobacterium</taxon>
    </lineage>
</organism>
<keyword evidence="1" id="KW-0472">Membrane</keyword>
<gene>
    <name evidence="3" type="ORF">SAMN02745691_01593</name>
</gene>
<dbReference type="SUPFAM" id="SSF55874">
    <property type="entry name" value="ATPase domain of HSP90 chaperone/DNA topoisomerase II/histidine kinase"/>
    <property type="match status" value="1"/>
</dbReference>
<name>A0A1M6HPV9_9FIRM</name>
<feature type="transmembrane region" description="Helical" evidence="1">
    <location>
        <begin position="146"/>
        <end position="166"/>
    </location>
</feature>
<dbReference type="STRING" id="1122934.SAMN02745691_01593"/>
<proteinExistence type="predicted"/>
<feature type="domain" description="Sensor histidine kinase NatK-like C-terminal" evidence="2">
    <location>
        <begin position="321"/>
        <end position="419"/>
    </location>
</feature>
<dbReference type="Proteomes" id="UP000184342">
    <property type="component" value="Unassembled WGS sequence"/>
</dbReference>
<dbReference type="RefSeq" id="WP_143147892.1">
    <property type="nucleotide sequence ID" value="NZ_FQYT01000015.1"/>
</dbReference>
<feature type="transmembrane region" description="Helical" evidence="1">
    <location>
        <begin position="30"/>
        <end position="48"/>
    </location>
</feature>
<evidence type="ECO:0000313" key="3">
    <source>
        <dbReference type="EMBL" id="SHJ24176.1"/>
    </source>
</evidence>
<dbReference type="EMBL" id="FQYT01000015">
    <property type="protein sequence ID" value="SHJ24176.1"/>
    <property type="molecule type" value="Genomic_DNA"/>
</dbReference>
<keyword evidence="1" id="KW-0812">Transmembrane</keyword>
<keyword evidence="1" id="KW-1133">Transmembrane helix</keyword>
<feature type="transmembrane region" description="Helical" evidence="1">
    <location>
        <begin position="6"/>
        <end position="23"/>
    </location>
</feature>
<accession>A0A1M6HPV9</accession>
<feature type="transmembrane region" description="Helical" evidence="1">
    <location>
        <begin position="54"/>
        <end position="77"/>
    </location>
</feature>
<feature type="transmembrane region" description="Helical" evidence="1">
    <location>
        <begin position="115"/>
        <end position="134"/>
    </location>
</feature>